<protein>
    <submittedName>
        <fullName evidence="1">Uncharacterized protein</fullName>
    </submittedName>
</protein>
<dbReference type="EMBL" id="NOXU01000018">
    <property type="protein sequence ID" value="OYQ37032.1"/>
    <property type="molecule type" value="Genomic_DNA"/>
</dbReference>
<dbReference type="Proteomes" id="UP000216998">
    <property type="component" value="Unassembled WGS sequence"/>
</dbReference>
<gene>
    <name evidence="1" type="ORF">CHU95_02315</name>
</gene>
<name>A0A255Z6H3_9PROT</name>
<organism evidence="1 2">
    <name type="scientific">Niveispirillum lacus</name>
    <dbReference type="NCBI Taxonomy" id="1981099"/>
    <lineage>
        <taxon>Bacteria</taxon>
        <taxon>Pseudomonadati</taxon>
        <taxon>Pseudomonadota</taxon>
        <taxon>Alphaproteobacteria</taxon>
        <taxon>Rhodospirillales</taxon>
        <taxon>Azospirillaceae</taxon>
        <taxon>Niveispirillum</taxon>
    </lineage>
</organism>
<evidence type="ECO:0000313" key="2">
    <source>
        <dbReference type="Proteomes" id="UP000216998"/>
    </source>
</evidence>
<evidence type="ECO:0000313" key="1">
    <source>
        <dbReference type="EMBL" id="OYQ37032.1"/>
    </source>
</evidence>
<accession>A0A255Z6H3</accession>
<dbReference type="RefSeq" id="WP_094453342.1">
    <property type="nucleotide sequence ID" value="NZ_NOXU01000018.1"/>
</dbReference>
<reference evidence="1 2" key="1">
    <citation type="submission" date="2017-07" db="EMBL/GenBank/DDBJ databases">
        <title>Niveispirillum cyanobacteriorum sp. nov., isolated from cyanobacterial aggregates in a eutrophic lake.</title>
        <authorList>
            <person name="Cai H."/>
        </authorList>
    </citation>
    <scope>NUCLEOTIDE SEQUENCE [LARGE SCALE GENOMIC DNA]</scope>
    <source>
        <strain evidence="2">TH1-14</strain>
    </source>
</reference>
<dbReference type="AlphaFoldDB" id="A0A255Z6H3"/>
<sequence>MIHLRLVIPPANDGNKKPLNAYTDTLDPAVLVVAAALGRKIARDLIAAATANDKRSHPDEA</sequence>
<keyword evidence="2" id="KW-1185">Reference proteome</keyword>
<comment type="caution">
    <text evidence="1">The sequence shown here is derived from an EMBL/GenBank/DDBJ whole genome shotgun (WGS) entry which is preliminary data.</text>
</comment>
<proteinExistence type="predicted"/>